<dbReference type="PANTHER" id="PTHR46268:SF6">
    <property type="entry name" value="UNIVERSAL STRESS PROTEIN UP12"/>
    <property type="match status" value="1"/>
</dbReference>
<feature type="domain" description="UspA" evidence="2">
    <location>
        <begin position="12"/>
        <end position="148"/>
    </location>
</feature>
<dbReference type="Gene3D" id="3.40.50.620">
    <property type="entry name" value="HUPs"/>
    <property type="match status" value="2"/>
</dbReference>
<evidence type="ECO:0000313" key="4">
    <source>
        <dbReference type="Proteomes" id="UP000465304"/>
    </source>
</evidence>
<comment type="similarity">
    <text evidence="1">Belongs to the universal stress protein A family.</text>
</comment>
<dbReference type="EMBL" id="BLLB01000002">
    <property type="protein sequence ID" value="GFH01671.1"/>
    <property type="molecule type" value="Genomic_DNA"/>
</dbReference>
<evidence type="ECO:0000259" key="2">
    <source>
        <dbReference type="Pfam" id="PF00582"/>
    </source>
</evidence>
<evidence type="ECO:0000313" key="3">
    <source>
        <dbReference type="EMBL" id="GFH01671.1"/>
    </source>
</evidence>
<dbReference type="InterPro" id="IPR014729">
    <property type="entry name" value="Rossmann-like_a/b/a_fold"/>
</dbReference>
<dbReference type="PRINTS" id="PR01438">
    <property type="entry name" value="UNVRSLSTRESS"/>
</dbReference>
<protein>
    <submittedName>
        <fullName evidence="3">Universal stress protein</fullName>
    </submittedName>
</protein>
<organism evidence="3 4">
    <name type="scientific">Mycolicibacterium hippocampi</name>
    <dbReference type="NCBI Taxonomy" id="659824"/>
    <lineage>
        <taxon>Bacteria</taxon>
        <taxon>Bacillati</taxon>
        <taxon>Actinomycetota</taxon>
        <taxon>Actinomycetes</taxon>
        <taxon>Mycobacteriales</taxon>
        <taxon>Mycobacteriaceae</taxon>
        <taxon>Mycolicibacterium</taxon>
    </lineage>
</organism>
<dbReference type="AlphaFoldDB" id="A0A7I9ZKW0"/>
<sequence length="292" mass="30554">MTDATSPESSDIVVGVDESAASGPALEWAAAEAVLRDCPLTILYALTPSVGSWSAVPAPAGLLDLQQQMGRQVLEDAERTARVVTGGRVPISTEFAVASATTALVERSQQARMVVVGSRGRGALARTVLGSVSTGLVHRGHCPVAVIHDENPALGAQSPVLLGTDGSPAAESATTIAFEEAALRGVELVALRAWWSPGAFELPGIDWDDVRPDVEREFTGQLGEWRQRFPDVTVRAEVVQDQPARRLVERSESAQLVVVGSHGYGAVASALLGSVSSAVVQAARVPVIVARQ</sequence>
<comment type="caution">
    <text evidence="3">The sequence shown here is derived from an EMBL/GenBank/DDBJ whole genome shotgun (WGS) entry which is preliminary data.</text>
</comment>
<feature type="domain" description="UspA" evidence="2">
    <location>
        <begin position="159"/>
        <end position="291"/>
    </location>
</feature>
<name>A0A7I9ZKW0_9MYCO</name>
<evidence type="ECO:0000256" key="1">
    <source>
        <dbReference type="ARBA" id="ARBA00008791"/>
    </source>
</evidence>
<dbReference type="InterPro" id="IPR006016">
    <property type="entry name" value="UspA"/>
</dbReference>
<dbReference type="Pfam" id="PF00582">
    <property type="entry name" value="Usp"/>
    <property type="match status" value="2"/>
</dbReference>
<dbReference type="RefSeq" id="WP_163888422.1">
    <property type="nucleotide sequence ID" value="NZ_BLLB01000002.1"/>
</dbReference>
<proteinExistence type="inferred from homology"/>
<dbReference type="PANTHER" id="PTHR46268">
    <property type="entry name" value="STRESS RESPONSE PROTEIN NHAX"/>
    <property type="match status" value="1"/>
</dbReference>
<gene>
    <name evidence="3" type="ORF">MHIP_21540</name>
</gene>
<dbReference type="Proteomes" id="UP000465304">
    <property type="component" value="Unassembled WGS sequence"/>
</dbReference>
<reference evidence="3 4" key="1">
    <citation type="journal article" date="2019" name="Emerg. Microbes Infect.">
        <title>Comprehensive subspecies identification of 175 nontuberculous mycobacteria species based on 7547 genomic profiles.</title>
        <authorList>
            <person name="Matsumoto Y."/>
            <person name="Kinjo T."/>
            <person name="Motooka D."/>
            <person name="Nabeya D."/>
            <person name="Jung N."/>
            <person name="Uechi K."/>
            <person name="Horii T."/>
            <person name="Iida T."/>
            <person name="Fujita J."/>
            <person name="Nakamura S."/>
        </authorList>
    </citation>
    <scope>NUCLEOTIDE SEQUENCE [LARGE SCALE GENOMIC DNA]</scope>
    <source>
        <strain evidence="3 4">JCM 30996</strain>
    </source>
</reference>
<dbReference type="SUPFAM" id="SSF52402">
    <property type="entry name" value="Adenine nucleotide alpha hydrolases-like"/>
    <property type="match status" value="2"/>
</dbReference>
<keyword evidence="4" id="KW-1185">Reference proteome</keyword>
<accession>A0A7I9ZKW0</accession>
<dbReference type="InterPro" id="IPR006015">
    <property type="entry name" value="Universal_stress_UspA"/>
</dbReference>